<keyword evidence="6 8" id="KW-1133">Transmembrane helix</keyword>
<feature type="transmembrane region" description="Helical" evidence="8">
    <location>
        <begin position="239"/>
        <end position="256"/>
    </location>
</feature>
<dbReference type="GeneID" id="29004939"/>
<dbReference type="EMBL" id="KV440972">
    <property type="protein sequence ID" value="OAD79205.1"/>
    <property type="molecule type" value="Genomic_DNA"/>
</dbReference>
<organism evidence="10 11">
    <name type="scientific">Phycomyces blakesleeanus (strain ATCC 8743b / DSM 1359 / FGSC 10004 / NBRC 33097 / NRRL 1555)</name>
    <dbReference type="NCBI Taxonomy" id="763407"/>
    <lineage>
        <taxon>Eukaryota</taxon>
        <taxon>Fungi</taxon>
        <taxon>Fungi incertae sedis</taxon>
        <taxon>Mucoromycota</taxon>
        <taxon>Mucoromycotina</taxon>
        <taxon>Mucoromycetes</taxon>
        <taxon>Mucorales</taxon>
        <taxon>Phycomycetaceae</taxon>
        <taxon>Phycomyces</taxon>
    </lineage>
</organism>
<feature type="domain" description="Citrate transporter-like" evidence="9">
    <location>
        <begin position="64"/>
        <end position="276"/>
    </location>
</feature>
<dbReference type="RefSeq" id="XP_018297245.1">
    <property type="nucleotide sequence ID" value="XM_018444034.1"/>
</dbReference>
<dbReference type="Proteomes" id="UP000077315">
    <property type="component" value="Unassembled WGS sequence"/>
</dbReference>
<dbReference type="OrthoDB" id="442352at2759"/>
<name>A0A162Y9P8_PHYB8</name>
<feature type="transmembrane region" description="Helical" evidence="8">
    <location>
        <begin position="190"/>
        <end position="213"/>
    </location>
</feature>
<evidence type="ECO:0000256" key="7">
    <source>
        <dbReference type="ARBA" id="ARBA00023136"/>
    </source>
</evidence>
<dbReference type="Pfam" id="PF03600">
    <property type="entry name" value="CitMHS"/>
    <property type="match status" value="1"/>
</dbReference>
<evidence type="ECO:0000256" key="8">
    <source>
        <dbReference type="SAM" id="Phobius"/>
    </source>
</evidence>
<dbReference type="GO" id="GO:0005886">
    <property type="term" value="C:plasma membrane"/>
    <property type="evidence" value="ECO:0007669"/>
    <property type="project" value="UniProtKB-SubCell"/>
</dbReference>
<feature type="transmembrane region" description="Helical" evidence="8">
    <location>
        <begin position="110"/>
        <end position="143"/>
    </location>
</feature>
<dbReference type="InterPro" id="IPR004680">
    <property type="entry name" value="Cit_transptr-like_dom"/>
</dbReference>
<dbReference type="PANTHER" id="PTHR43302:SF5">
    <property type="entry name" value="TRANSPORTER ARSB-RELATED"/>
    <property type="match status" value="1"/>
</dbReference>
<evidence type="ECO:0000259" key="9">
    <source>
        <dbReference type="Pfam" id="PF03600"/>
    </source>
</evidence>
<feature type="transmembrane region" description="Helical" evidence="8">
    <location>
        <begin position="35"/>
        <end position="54"/>
    </location>
</feature>
<comment type="subcellular location">
    <subcellularLocation>
        <location evidence="1">Cell membrane</location>
        <topology evidence="1">Multi-pass membrane protein</topology>
    </subcellularLocation>
</comment>
<feature type="transmembrane region" description="Helical" evidence="8">
    <location>
        <begin position="6"/>
        <end position="23"/>
    </location>
</feature>
<evidence type="ECO:0000313" key="10">
    <source>
        <dbReference type="EMBL" id="OAD79205.1"/>
    </source>
</evidence>
<feature type="transmembrane region" description="Helical" evidence="8">
    <location>
        <begin position="471"/>
        <end position="500"/>
    </location>
</feature>
<proteinExistence type="inferred from homology"/>
<dbReference type="AlphaFoldDB" id="A0A162Y9P8"/>
<dbReference type="STRING" id="763407.A0A162Y9P8"/>
<feature type="non-terminal residue" evidence="10">
    <location>
        <position position="530"/>
    </location>
</feature>
<evidence type="ECO:0000313" key="11">
    <source>
        <dbReference type="Proteomes" id="UP000077315"/>
    </source>
</evidence>
<evidence type="ECO:0000256" key="1">
    <source>
        <dbReference type="ARBA" id="ARBA00004651"/>
    </source>
</evidence>
<dbReference type="GO" id="GO:0015105">
    <property type="term" value="F:arsenite transmembrane transporter activity"/>
    <property type="evidence" value="ECO:0007669"/>
    <property type="project" value="InterPro"/>
</dbReference>
<evidence type="ECO:0000256" key="3">
    <source>
        <dbReference type="ARBA" id="ARBA00022448"/>
    </source>
</evidence>
<sequence>LDAYSWVTLVIFLLSIVPVIRPFKIPFFRQTHIRLNLATSPPLGVLILLIIRAIPITTVRDGCIGSMGIQPYAILILFYSLAYICISLDLTGLFQYLAFWVSRKAGNRGILAFTLFFCLTSLMSGLTSNDVVILTGTVFLSYFTRVSGINPTAFLVSEFTTANIASMALYIGNPTNVIVSEAYDISFIEYSAWMLLPTVVTLLLAYCVLRVMFNNPVYLPRQIVAPDASPNSVLLDPKGAVFGTVLLACCLATLVGTSFAGVSVWMVTLPFAVVTLVRDFLYDLGSIKWMHSNNGLSTVTGSIDIDIDISTSSTVNNGTIDSIDRTRRSSRGSLSNRSIGLQSLPATRAETAPRETVGLHRSFQRRLGQRIKRLGYRWPTVFAVIQRMPWAILPFSLGMFVLVEGLSLVGWVGVLAKGLVVFTLNYVTAVYGVTFVSIVACQLLNNLPMTILLTRIIQHPNFSSRVTSPVIMQGVLLGLIVGSNLGACLTLVGSLAGIMFDHILKSKNIHVLGYRNFLGWNLILLPVLAL</sequence>
<evidence type="ECO:0000256" key="5">
    <source>
        <dbReference type="ARBA" id="ARBA00022692"/>
    </source>
</evidence>
<dbReference type="VEuPathDB" id="FungiDB:PHYBLDRAFT_97869"/>
<keyword evidence="3" id="KW-0813">Transport</keyword>
<accession>A0A162Y9P8</accession>
<evidence type="ECO:0000256" key="6">
    <source>
        <dbReference type="ARBA" id="ARBA00022989"/>
    </source>
</evidence>
<reference evidence="11" key="1">
    <citation type="submission" date="2015-06" db="EMBL/GenBank/DDBJ databases">
        <title>Expansion of signal transduction pathways in fungi by whole-genome duplication.</title>
        <authorList>
            <consortium name="DOE Joint Genome Institute"/>
            <person name="Corrochano L.M."/>
            <person name="Kuo A."/>
            <person name="Marcet-Houben M."/>
            <person name="Polaino S."/>
            <person name="Salamov A."/>
            <person name="Villalobos J.M."/>
            <person name="Alvarez M.I."/>
            <person name="Avalos J."/>
            <person name="Benito E.P."/>
            <person name="Benoit I."/>
            <person name="Burger G."/>
            <person name="Camino L.P."/>
            <person name="Canovas D."/>
            <person name="Cerda-Olmedo E."/>
            <person name="Cheng J.-F."/>
            <person name="Dominguez A."/>
            <person name="Elias M."/>
            <person name="Eslava A.P."/>
            <person name="Glaser F."/>
            <person name="Grimwood J."/>
            <person name="Gutierrez G."/>
            <person name="Heitman J."/>
            <person name="Henrissat B."/>
            <person name="Iturriaga E.A."/>
            <person name="Lang B.F."/>
            <person name="Lavin J.L."/>
            <person name="Lee S."/>
            <person name="Li W."/>
            <person name="Lindquist E."/>
            <person name="Lopez-Garcia S."/>
            <person name="Luque E.M."/>
            <person name="Marcos A.T."/>
            <person name="Martin J."/>
            <person name="McCluskey K."/>
            <person name="Medina H.R."/>
            <person name="Miralles-Duran A."/>
            <person name="Miyazaki A."/>
            <person name="Munoz-Torres E."/>
            <person name="Oguiza J.A."/>
            <person name="Ohm R."/>
            <person name="Olmedo M."/>
            <person name="Orejas M."/>
            <person name="Ortiz-Castellanos L."/>
            <person name="Pisabarro A.G."/>
            <person name="Rodriguez-Romero J."/>
            <person name="Ruiz-Herrera J."/>
            <person name="Ruiz-Vazquez R."/>
            <person name="Sanz C."/>
            <person name="Schackwitz W."/>
            <person name="Schmutz J."/>
            <person name="Shahriari M."/>
            <person name="Shelest E."/>
            <person name="Silva-Franco F."/>
            <person name="Soanes D."/>
            <person name="Syed K."/>
            <person name="Tagua V.G."/>
            <person name="Talbot N.J."/>
            <person name="Thon M."/>
            <person name="De vries R.P."/>
            <person name="Wiebenga A."/>
            <person name="Yadav J.S."/>
            <person name="Braun E.L."/>
            <person name="Baker S."/>
            <person name="Garre V."/>
            <person name="Horwitz B."/>
            <person name="Torres-Martinez S."/>
            <person name="Idnurm A."/>
            <person name="Herrera-Estrella A."/>
            <person name="Gabaldon T."/>
            <person name="Grigoriev I.V."/>
        </authorList>
    </citation>
    <scope>NUCLEOTIDE SEQUENCE [LARGE SCALE GENOMIC DNA]</scope>
    <source>
        <strain evidence="11">NRRL 1555(-)</strain>
    </source>
</reference>
<dbReference type="InterPro" id="IPR000802">
    <property type="entry name" value="Arsenical_pump_ArsB"/>
</dbReference>
<feature type="transmembrane region" description="Helical" evidence="8">
    <location>
        <begin position="429"/>
        <end position="451"/>
    </location>
</feature>
<protein>
    <recommendedName>
        <fullName evidence="9">Citrate transporter-like domain-containing protein</fullName>
    </recommendedName>
</protein>
<feature type="non-terminal residue" evidence="10">
    <location>
        <position position="1"/>
    </location>
</feature>
<comment type="similarity">
    <text evidence="2">Belongs to the CitM (TC 2.A.11) transporter family.</text>
</comment>
<feature type="transmembrane region" description="Helical" evidence="8">
    <location>
        <begin position="74"/>
        <end position="98"/>
    </location>
</feature>
<dbReference type="InParanoid" id="A0A162Y9P8"/>
<dbReference type="PANTHER" id="PTHR43302">
    <property type="entry name" value="TRANSPORTER ARSB-RELATED"/>
    <property type="match status" value="1"/>
</dbReference>
<evidence type="ECO:0000256" key="4">
    <source>
        <dbReference type="ARBA" id="ARBA00022475"/>
    </source>
</evidence>
<dbReference type="Pfam" id="PF02040">
    <property type="entry name" value="ArsB"/>
    <property type="match status" value="1"/>
</dbReference>
<evidence type="ECO:0000256" key="2">
    <source>
        <dbReference type="ARBA" id="ARBA00009843"/>
    </source>
</evidence>
<keyword evidence="4" id="KW-1003">Cell membrane</keyword>
<gene>
    <name evidence="10" type="ORF">PHYBLDRAFT_97869</name>
</gene>
<keyword evidence="5 8" id="KW-0812">Transmembrane</keyword>
<feature type="transmembrane region" description="Helical" evidence="8">
    <location>
        <begin position="512"/>
        <end position="529"/>
    </location>
</feature>
<feature type="transmembrane region" description="Helical" evidence="8">
    <location>
        <begin position="399"/>
        <end position="422"/>
    </location>
</feature>
<keyword evidence="11" id="KW-1185">Reference proteome</keyword>
<keyword evidence="7 8" id="KW-0472">Membrane</keyword>